<dbReference type="Gene3D" id="3.10.20.370">
    <property type="match status" value="1"/>
</dbReference>
<evidence type="ECO:0000256" key="1">
    <source>
        <dbReference type="ARBA" id="ARBA00023268"/>
    </source>
</evidence>
<sequence>MFSLSRRCNYFWKEFEEHIAAIDDVFTRFKLAGLKLSPKKCFLFKQKVEFLGHVVSKDGVSTDPSKVAVVKNWPRPNCVRDVRGFVGLCSYYRKFVKNFTLIARPLHRLTEKGKRFLWNEECEEAFNALKVALTSTPILAFPTPSDKYILDTDASNESLGSVLSQIQGGEERVIAYFSKSFSKAERRYCVTRKELYAIVASIKHFHHYLYGAEFLVRTDHGALRWLLNFKQPEGRLRDGLKCWALITTKFSTVQEVNTGMQMRFPDARA</sequence>
<comment type="caution">
    <text evidence="3">The sequence shown here is derived from an EMBL/GenBank/DDBJ whole genome shotgun (WGS) entry which is preliminary data.</text>
</comment>
<dbReference type="Pfam" id="PF17919">
    <property type="entry name" value="RT_RNaseH_2"/>
    <property type="match status" value="1"/>
</dbReference>
<dbReference type="InterPro" id="IPR043502">
    <property type="entry name" value="DNA/RNA_pol_sf"/>
</dbReference>
<feature type="domain" description="Reverse transcriptase/retrotransposon-derived protein RNase H-like" evidence="2">
    <location>
        <begin position="118"/>
        <end position="216"/>
    </location>
</feature>
<dbReference type="InterPro" id="IPR043128">
    <property type="entry name" value="Rev_trsase/Diguanyl_cyclase"/>
</dbReference>
<dbReference type="AlphaFoldDB" id="A0A2G8KAI2"/>
<evidence type="ECO:0000313" key="3">
    <source>
        <dbReference type="EMBL" id="PIK45002.1"/>
    </source>
</evidence>
<proteinExistence type="predicted"/>
<dbReference type="InterPro" id="IPR050951">
    <property type="entry name" value="Retrovirus_Pol_polyprotein"/>
</dbReference>
<dbReference type="OrthoDB" id="425619at2759"/>
<protein>
    <submittedName>
        <fullName evidence="3">Retrovirus-related Pol polyprotein from transposon</fullName>
    </submittedName>
</protein>
<keyword evidence="1" id="KW-0511">Multifunctional enzyme</keyword>
<dbReference type="GO" id="GO:0003824">
    <property type="term" value="F:catalytic activity"/>
    <property type="evidence" value="ECO:0007669"/>
    <property type="project" value="UniProtKB-KW"/>
</dbReference>
<dbReference type="InterPro" id="IPR041577">
    <property type="entry name" value="RT_RNaseH_2"/>
</dbReference>
<accession>A0A2G8KAI2</accession>
<dbReference type="FunFam" id="3.30.70.270:FF:000020">
    <property type="entry name" value="Transposon Tf2-6 polyprotein-like Protein"/>
    <property type="match status" value="1"/>
</dbReference>
<dbReference type="FunFam" id="3.10.20.370:FF:000001">
    <property type="entry name" value="Retrovirus-related Pol polyprotein from transposon 17.6-like protein"/>
    <property type="match status" value="1"/>
</dbReference>
<evidence type="ECO:0000259" key="2">
    <source>
        <dbReference type="Pfam" id="PF17919"/>
    </source>
</evidence>
<dbReference type="EMBL" id="MRZV01000740">
    <property type="protein sequence ID" value="PIK45002.1"/>
    <property type="molecule type" value="Genomic_DNA"/>
</dbReference>
<dbReference type="Gene3D" id="3.30.70.270">
    <property type="match status" value="2"/>
</dbReference>
<dbReference type="PANTHER" id="PTHR37984:SF5">
    <property type="entry name" value="PROTEIN NYNRIN-LIKE"/>
    <property type="match status" value="1"/>
</dbReference>
<keyword evidence="4" id="KW-1185">Reference proteome</keyword>
<organism evidence="3 4">
    <name type="scientific">Stichopus japonicus</name>
    <name type="common">Sea cucumber</name>
    <dbReference type="NCBI Taxonomy" id="307972"/>
    <lineage>
        <taxon>Eukaryota</taxon>
        <taxon>Metazoa</taxon>
        <taxon>Echinodermata</taxon>
        <taxon>Eleutherozoa</taxon>
        <taxon>Echinozoa</taxon>
        <taxon>Holothuroidea</taxon>
        <taxon>Aspidochirotacea</taxon>
        <taxon>Aspidochirotida</taxon>
        <taxon>Stichopodidae</taxon>
        <taxon>Apostichopus</taxon>
    </lineage>
</organism>
<reference evidence="3 4" key="1">
    <citation type="journal article" date="2017" name="PLoS Biol.">
        <title>The sea cucumber genome provides insights into morphological evolution and visceral regeneration.</title>
        <authorList>
            <person name="Zhang X."/>
            <person name="Sun L."/>
            <person name="Yuan J."/>
            <person name="Sun Y."/>
            <person name="Gao Y."/>
            <person name="Zhang L."/>
            <person name="Li S."/>
            <person name="Dai H."/>
            <person name="Hamel J.F."/>
            <person name="Liu C."/>
            <person name="Yu Y."/>
            <person name="Liu S."/>
            <person name="Lin W."/>
            <person name="Guo K."/>
            <person name="Jin S."/>
            <person name="Xu P."/>
            <person name="Storey K.B."/>
            <person name="Huan P."/>
            <person name="Zhang T."/>
            <person name="Zhou Y."/>
            <person name="Zhang J."/>
            <person name="Lin C."/>
            <person name="Li X."/>
            <person name="Xing L."/>
            <person name="Huo D."/>
            <person name="Sun M."/>
            <person name="Wang L."/>
            <person name="Mercier A."/>
            <person name="Li F."/>
            <person name="Yang H."/>
            <person name="Xiang J."/>
        </authorList>
    </citation>
    <scope>NUCLEOTIDE SEQUENCE [LARGE SCALE GENOMIC DNA]</scope>
    <source>
        <strain evidence="3">Shaxun</strain>
        <tissue evidence="3">Muscle</tissue>
    </source>
</reference>
<gene>
    <name evidence="3" type="ORF">BSL78_18137</name>
</gene>
<evidence type="ECO:0000313" key="4">
    <source>
        <dbReference type="Proteomes" id="UP000230750"/>
    </source>
</evidence>
<dbReference type="CDD" id="cd09274">
    <property type="entry name" value="RNase_HI_RT_Ty3"/>
    <property type="match status" value="1"/>
</dbReference>
<dbReference type="SUPFAM" id="SSF56672">
    <property type="entry name" value="DNA/RNA polymerases"/>
    <property type="match status" value="1"/>
</dbReference>
<name>A0A2G8KAI2_STIJA</name>
<dbReference type="PANTHER" id="PTHR37984">
    <property type="entry name" value="PROTEIN CBG26694"/>
    <property type="match status" value="1"/>
</dbReference>
<dbReference type="Proteomes" id="UP000230750">
    <property type="component" value="Unassembled WGS sequence"/>
</dbReference>